<accession>A0AAV0GD80</accession>
<proteinExistence type="predicted"/>
<organism evidence="1 2">
    <name type="scientific">Cuscuta epithymum</name>
    <dbReference type="NCBI Taxonomy" id="186058"/>
    <lineage>
        <taxon>Eukaryota</taxon>
        <taxon>Viridiplantae</taxon>
        <taxon>Streptophyta</taxon>
        <taxon>Embryophyta</taxon>
        <taxon>Tracheophyta</taxon>
        <taxon>Spermatophyta</taxon>
        <taxon>Magnoliopsida</taxon>
        <taxon>eudicotyledons</taxon>
        <taxon>Gunneridae</taxon>
        <taxon>Pentapetalae</taxon>
        <taxon>asterids</taxon>
        <taxon>lamiids</taxon>
        <taxon>Solanales</taxon>
        <taxon>Convolvulaceae</taxon>
        <taxon>Cuscuteae</taxon>
        <taxon>Cuscuta</taxon>
        <taxon>Cuscuta subgen. Cuscuta</taxon>
    </lineage>
</organism>
<protein>
    <submittedName>
        <fullName evidence="1">Uncharacterized protein</fullName>
    </submittedName>
</protein>
<evidence type="ECO:0000313" key="2">
    <source>
        <dbReference type="Proteomes" id="UP001152523"/>
    </source>
</evidence>
<comment type="caution">
    <text evidence="1">The sequence shown here is derived from an EMBL/GenBank/DDBJ whole genome shotgun (WGS) entry which is preliminary data.</text>
</comment>
<dbReference type="AlphaFoldDB" id="A0AAV0GD80"/>
<name>A0AAV0GD80_9ASTE</name>
<keyword evidence="2" id="KW-1185">Reference proteome</keyword>
<dbReference type="EMBL" id="CAMAPF010001086">
    <property type="protein sequence ID" value="CAH9145864.1"/>
    <property type="molecule type" value="Genomic_DNA"/>
</dbReference>
<dbReference type="Proteomes" id="UP001152523">
    <property type="component" value="Unassembled WGS sequence"/>
</dbReference>
<reference evidence="1" key="1">
    <citation type="submission" date="2022-07" db="EMBL/GenBank/DDBJ databases">
        <authorList>
            <person name="Macas J."/>
            <person name="Novak P."/>
            <person name="Neumann P."/>
        </authorList>
    </citation>
    <scope>NUCLEOTIDE SEQUENCE</scope>
</reference>
<sequence length="63" mass="6899">MSHSPASHQGRFEISINSFLEVQAQPKRTIVDSQTRRSMDTPKGEASLVATSRQLGFVPLSQG</sequence>
<gene>
    <name evidence="1" type="ORF">CEPIT_LOCUS42548</name>
</gene>
<evidence type="ECO:0000313" key="1">
    <source>
        <dbReference type="EMBL" id="CAH9145864.1"/>
    </source>
</evidence>